<accession>A0A4Z2G245</accession>
<keyword evidence="1" id="KW-0812">Transmembrane</keyword>
<keyword evidence="1" id="KW-0472">Membrane</keyword>
<dbReference type="Proteomes" id="UP000314294">
    <property type="component" value="Unassembled WGS sequence"/>
</dbReference>
<evidence type="ECO:0000313" key="2">
    <source>
        <dbReference type="EMBL" id="TNN47628.1"/>
    </source>
</evidence>
<name>A0A4Z2G245_9TELE</name>
<evidence type="ECO:0000256" key="1">
    <source>
        <dbReference type="SAM" id="Phobius"/>
    </source>
</evidence>
<reference evidence="2 3" key="1">
    <citation type="submission" date="2019-03" db="EMBL/GenBank/DDBJ databases">
        <title>First draft genome of Liparis tanakae, snailfish: a comprehensive survey of snailfish specific genes.</title>
        <authorList>
            <person name="Kim W."/>
            <person name="Song I."/>
            <person name="Jeong J.-H."/>
            <person name="Kim D."/>
            <person name="Kim S."/>
            <person name="Ryu S."/>
            <person name="Song J.Y."/>
            <person name="Lee S.K."/>
        </authorList>
    </citation>
    <scope>NUCLEOTIDE SEQUENCE [LARGE SCALE GENOMIC DNA]</scope>
    <source>
        <tissue evidence="2">Muscle</tissue>
    </source>
</reference>
<keyword evidence="3" id="KW-1185">Reference proteome</keyword>
<protein>
    <submittedName>
        <fullName evidence="2">Uncharacterized protein</fullName>
    </submittedName>
</protein>
<feature type="transmembrane region" description="Helical" evidence="1">
    <location>
        <begin position="45"/>
        <end position="66"/>
    </location>
</feature>
<keyword evidence="1" id="KW-1133">Transmembrane helix</keyword>
<comment type="caution">
    <text evidence="2">The sequence shown here is derived from an EMBL/GenBank/DDBJ whole genome shotgun (WGS) entry which is preliminary data.</text>
</comment>
<evidence type="ECO:0000313" key="3">
    <source>
        <dbReference type="Proteomes" id="UP000314294"/>
    </source>
</evidence>
<dbReference type="AlphaFoldDB" id="A0A4Z2G245"/>
<dbReference type="EMBL" id="SRLO01000731">
    <property type="protein sequence ID" value="TNN47628.1"/>
    <property type="molecule type" value="Genomic_DNA"/>
</dbReference>
<gene>
    <name evidence="2" type="ORF">EYF80_042158</name>
</gene>
<organism evidence="2 3">
    <name type="scientific">Liparis tanakae</name>
    <name type="common">Tanaka's snailfish</name>
    <dbReference type="NCBI Taxonomy" id="230148"/>
    <lineage>
        <taxon>Eukaryota</taxon>
        <taxon>Metazoa</taxon>
        <taxon>Chordata</taxon>
        <taxon>Craniata</taxon>
        <taxon>Vertebrata</taxon>
        <taxon>Euteleostomi</taxon>
        <taxon>Actinopterygii</taxon>
        <taxon>Neopterygii</taxon>
        <taxon>Teleostei</taxon>
        <taxon>Neoteleostei</taxon>
        <taxon>Acanthomorphata</taxon>
        <taxon>Eupercaria</taxon>
        <taxon>Perciformes</taxon>
        <taxon>Cottioidei</taxon>
        <taxon>Cottales</taxon>
        <taxon>Liparidae</taxon>
        <taxon>Liparis</taxon>
    </lineage>
</organism>
<sequence>MTNYTLNLETPCQVTVSPSHGDTLLRVPAICNHHDQSSGPVSWEAGSVLALGGFVVVLSVALLSLASPAGSYAGGEWSFGAGWRDSSGSRARGL</sequence>
<proteinExistence type="predicted"/>